<dbReference type="Pfam" id="PF25601">
    <property type="entry name" value="AAA_lid_14"/>
    <property type="match status" value="1"/>
</dbReference>
<dbReference type="RefSeq" id="WP_191250299.1">
    <property type="nucleotide sequence ID" value="NZ_BNCI01000001.1"/>
</dbReference>
<keyword evidence="2" id="KW-0067">ATP-binding</keyword>
<evidence type="ECO:0000259" key="8">
    <source>
        <dbReference type="PROSITE" id="PS50045"/>
    </source>
</evidence>
<comment type="caution">
    <text evidence="9">The sequence shown here is derived from an EMBL/GenBank/DDBJ whole genome shotgun (WGS) entry which is preliminary data.</text>
</comment>
<dbReference type="EMBL" id="BNCI01000001">
    <property type="protein sequence ID" value="GHF16489.1"/>
    <property type="molecule type" value="Genomic_DNA"/>
</dbReference>
<dbReference type="InterPro" id="IPR002078">
    <property type="entry name" value="Sigma_54_int"/>
</dbReference>
<evidence type="ECO:0000256" key="7">
    <source>
        <dbReference type="ARBA" id="ARBA00023163"/>
    </source>
</evidence>
<proteinExistence type="predicted"/>
<evidence type="ECO:0000313" key="9">
    <source>
        <dbReference type="EMBL" id="GHF16489.1"/>
    </source>
</evidence>
<dbReference type="GO" id="GO:0006355">
    <property type="term" value="P:regulation of DNA-templated transcription"/>
    <property type="evidence" value="ECO:0007669"/>
    <property type="project" value="InterPro"/>
</dbReference>
<keyword evidence="4" id="KW-0805">Transcription regulation</keyword>
<dbReference type="PROSITE" id="PS50045">
    <property type="entry name" value="SIGMA54_INTERACT_4"/>
    <property type="match status" value="1"/>
</dbReference>
<gene>
    <name evidence="9" type="primary">pspF</name>
    <name evidence="9" type="ORF">GCM10017044_08480</name>
</gene>
<dbReference type="InterPro" id="IPR027417">
    <property type="entry name" value="P-loop_NTPase"/>
</dbReference>
<dbReference type="NCBIfam" id="TIGR02974">
    <property type="entry name" value="phageshock_pspF"/>
    <property type="match status" value="1"/>
</dbReference>
<dbReference type="GO" id="GO:0003677">
    <property type="term" value="F:DNA binding"/>
    <property type="evidence" value="ECO:0007669"/>
    <property type="project" value="UniProtKB-KW"/>
</dbReference>
<dbReference type="SUPFAM" id="SSF46689">
    <property type="entry name" value="Homeodomain-like"/>
    <property type="match status" value="1"/>
</dbReference>
<evidence type="ECO:0000256" key="2">
    <source>
        <dbReference type="ARBA" id="ARBA00022840"/>
    </source>
</evidence>
<keyword evidence="10" id="KW-1185">Reference proteome</keyword>
<dbReference type="InterPro" id="IPR002197">
    <property type="entry name" value="HTH_Fis"/>
</dbReference>
<keyword evidence="5" id="KW-0238">DNA-binding</keyword>
<dbReference type="CDD" id="cd00009">
    <property type="entry name" value="AAA"/>
    <property type="match status" value="1"/>
</dbReference>
<keyword evidence="1" id="KW-0547">Nucleotide-binding</keyword>
<dbReference type="Pfam" id="PF02954">
    <property type="entry name" value="HTH_8"/>
    <property type="match status" value="1"/>
</dbReference>
<keyword evidence="3" id="KW-0902">Two-component regulatory system</keyword>
<dbReference type="PROSITE" id="PS00688">
    <property type="entry name" value="SIGMA54_INTERACT_3"/>
    <property type="match status" value="1"/>
</dbReference>
<dbReference type="InterPro" id="IPR025944">
    <property type="entry name" value="Sigma_54_int_dom_CS"/>
</dbReference>
<dbReference type="SUPFAM" id="SSF52540">
    <property type="entry name" value="P-loop containing nucleoside triphosphate hydrolases"/>
    <property type="match status" value="1"/>
</dbReference>
<dbReference type="Pfam" id="PF00158">
    <property type="entry name" value="Sigma54_activat"/>
    <property type="match status" value="1"/>
</dbReference>
<dbReference type="InterPro" id="IPR009057">
    <property type="entry name" value="Homeodomain-like_sf"/>
</dbReference>
<dbReference type="Gene3D" id="3.40.50.300">
    <property type="entry name" value="P-loop containing nucleotide triphosphate hydrolases"/>
    <property type="match status" value="1"/>
</dbReference>
<dbReference type="PANTHER" id="PTHR32071">
    <property type="entry name" value="TRANSCRIPTIONAL REGULATORY PROTEIN"/>
    <property type="match status" value="1"/>
</dbReference>
<keyword evidence="7" id="KW-0804">Transcription</keyword>
<feature type="domain" description="Sigma-54 factor interaction" evidence="8">
    <location>
        <begin position="8"/>
        <end position="238"/>
    </location>
</feature>
<dbReference type="FunFam" id="3.40.50.300:FF:000006">
    <property type="entry name" value="DNA-binding transcriptional regulator NtrC"/>
    <property type="match status" value="1"/>
</dbReference>
<dbReference type="Gene3D" id="1.10.8.60">
    <property type="match status" value="1"/>
</dbReference>
<evidence type="ECO:0000256" key="6">
    <source>
        <dbReference type="ARBA" id="ARBA00023159"/>
    </source>
</evidence>
<keyword evidence="6" id="KW-0010">Activator</keyword>
<dbReference type="InterPro" id="IPR003593">
    <property type="entry name" value="AAA+_ATPase"/>
</dbReference>
<name>A0A919AML5_9PROT</name>
<dbReference type="Proteomes" id="UP000630923">
    <property type="component" value="Unassembled WGS sequence"/>
</dbReference>
<evidence type="ECO:0000256" key="4">
    <source>
        <dbReference type="ARBA" id="ARBA00023015"/>
    </source>
</evidence>
<dbReference type="InterPro" id="IPR025943">
    <property type="entry name" value="Sigma_54_int_dom_ATP-bd_2"/>
</dbReference>
<dbReference type="GO" id="GO:0005524">
    <property type="term" value="F:ATP binding"/>
    <property type="evidence" value="ECO:0007669"/>
    <property type="project" value="UniProtKB-KW"/>
</dbReference>
<dbReference type="SMART" id="SM00382">
    <property type="entry name" value="AAA"/>
    <property type="match status" value="1"/>
</dbReference>
<dbReference type="Gene3D" id="1.10.10.60">
    <property type="entry name" value="Homeodomain-like"/>
    <property type="match status" value="1"/>
</dbReference>
<dbReference type="InterPro" id="IPR014317">
    <property type="entry name" value="Transcription_activator_PspF"/>
</dbReference>
<sequence>MKNRQDQIIGSSPAFLDLLDQISRAAPLDRPMLVIGERGTGKELIAARLHFLSNRWNENYQKLNCAALPDSLLESELFGYEPGAFTGATKRRKGRFEVSDKGSLFLDEIGTMSMSAQEKLLRVIEYGEFERVGGSETQTVDVRVIGATNIDLPSAAAVGAFRHDLLDRLAFDVITVPPLRERKEDIPVLAETFGMQMAREQEWLQFPGYTKGAMDAMLDYHWPGNVRELKNVVERAVYRAWDGEEPIDDIVFDPFASPFRPKGVAAQPLSSPPGYRLPVSKGDTVAVPPAPEAASTGKGHGNGLGQSLSQLPEGDFCLRSMTAEYERTLLGDVLKRNRYNQRQAAKEAGLTYDQFRHALKKHDILSVDPEAQPDV</sequence>
<accession>A0A919AML5</accession>
<dbReference type="PANTHER" id="PTHR32071:SF38">
    <property type="entry name" value="PSP OPERON TRANSCRIPTIONAL ACTIVATOR"/>
    <property type="match status" value="1"/>
</dbReference>
<dbReference type="PROSITE" id="PS00676">
    <property type="entry name" value="SIGMA54_INTERACT_2"/>
    <property type="match status" value="1"/>
</dbReference>
<organism evidence="9 10">
    <name type="scientific">Kordiimonas sediminis</name>
    <dbReference type="NCBI Taxonomy" id="1735581"/>
    <lineage>
        <taxon>Bacteria</taxon>
        <taxon>Pseudomonadati</taxon>
        <taxon>Pseudomonadota</taxon>
        <taxon>Alphaproteobacteria</taxon>
        <taxon>Kordiimonadales</taxon>
        <taxon>Kordiimonadaceae</taxon>
        <taxon>Kordiimonas</taxon>
    </lineage>
</organism>
<dbReference type="InterPro" id="IPR058031">
    <property type="entry name" value="AAA_lid_NorR"/>
</dbReference>
<dbReference type="AlphaFoldDB" id="A0A919AML5"/>
<dbReference type="GO" id="GO:0000160">
    <property type="term" value="P:phosphorelay signal transduction system"/>
    <property type="evidence" value="ECO:0007669"/>
    <property type="project" value="UniProtKB-KW"/>
</dbReference>
<reference evidence="9" key="1">
    <citation type="journal article" date="2014" name="Int. J. Syst. Evol. Microbiol.">
        <title>Complete genome sequence of Corynebacterium casei LMG S-19264T (=DSM 44701T), isolated from a smear-ripened cheese.</title>
        <authorList>
            <consortium name="US DOE Joint Genome Institute (JGI-PGF)"/>
            <person name="Walter F."/>
            <person name="Albersmeier A."/>
            <person name="Kalinowski J."/>
            <person name="Ruckert C."/>
        </authorList>
    </citation>
    <scope>NUCLEOTIDE SEQUENCE</scope>
    <source>
        <strain evidence="9">KCTC 42590</strain>
    </source>
</reference>
<evidence type="ECO:0000313" key="10">
    <source>
        <dbReference type="Proteomes" id="UP000630923"/>
    </source>
</evidence>
<evidence type="ECO:0000256" key="5">
    <source>
        <dbReference type="ARBA" id="ARBA00023125"/>
    </source>
</evidence>
<reference evidence="9" key="2">
    <citation type="submission" date="2020-09" db="EMBL/GenBank/DDBJ databases">
        <authorList>
            <person name="Sun Q."/>
            <person name="Kim S."/>
        </authorList>
    </citation>
    <scope>NUCLEOTIDE SEQUENCE</scope>
    <source>
        <strain evidence="9">KCTC 42590</strain>
    </source>
</reference>
<protein>
    <submittedName>
        <fullName evidence="9">Sigma-54-dependent Fis family transcriptional regulator</fullName>
    </submittedName>
</protein>
<evidence type="ECO:0000256" key="1">
    <source>
        <dbReference type="ARBA" id="ARBA00022741"/>
    </source>
</evidence>
<evidence type="ECO:0000256" key="3">
    <source>
        <dbReference type="ARBA" id="ARBA00023012"/>
    </source>
</evidence>